<feature type="transmembrane region" description="Helical" evidence="1">
    <location>
        <begin position="90"/>
        <end position="112"/>
    </location>
</feature>
<dbReference type="Proteomes" id="UP000823914">
    <property type="component" value="Unassembled WGS sequence"/>
</dbReference>
<sequence>MKRLIITSCVYSMLSYAVIFLFSLFTVSGEGIFPNMVLSYRVMKSLQLSCIWLPAILITAFLVSYSVLFGKSPKVFNRFSKELKKLFKTVAIVAIVGTGLITLATELFLPMIEKKITYLEKSPQLYEEYVTLAKKYEEEGYYATAFQYAKAAEYIAPTSDELISLTADLSSKLDTIQVRNAIDSEGVFSDPELEFYKNVGNSSSYALLQLAREKSTEGDWLNAHYYALLAMEAAEEGSANETEAKEFAAEAWNQLSVPTRFDNATAEALFKEKKSAYFKLISGDVVEAYYDFHTLLEKNPSDVDIVHYFSVAEKAMEEQFFFLDEVPESSDLEDRQNLAFSYTNLKKGKSIFYADGLASVYGTGGRIQYIRNLHIYDFDSQGNCVQSLRVPYAKIMAQPIETLSEKQQSDLLAASVNKKSDVPLVMLKAVDRSNRGVISEPEWSRNTGDTPDTILMLPIDFKDFLLLKNISFDPTEMPLADIVRLLPKVEDFGYAQETFGLTVGFRLTTPFIFVVLCIFVATLGWNYRLLPDSHFRLSWLFVFPVLTVGVYVMLEAINYAMRLLHYGLFSLLGIFALPVAILCTLLCLILASLSFLSRKSE</sequence>
<name>A0A9E2L1E9_9SPIR</name>
<reference evidence="2" key="2">
    <citation type="submission" date="2021-04" db="EMBL/GenBank/DDBJ databases">
        <authorList>
            <person name="Gilroy R."/>
        </authorList>
    </citation>
    <scope>NUCLEOTIDE SEQUENCE</scope>
    <source>
        <strain evidence="2">Gambia15-2214</strain>
    </source>
</reference>
<feature type="transmembrane region" description="Helical" evidence="1">
    <location>
        <begin position="507"/>
        <end position="525"/>
    </location>
</feature>
<evidence type="ECO:0000313" key="3">
    <source>
        <dbReference type="Proteomes" id="UP000823914"/>
    </source>
</evidence>
<accession>A0A9E2L1E9</accession>
<feature type="transmembrane region" description="Helical" evidence="1">
    <location>
        <begin position="45"/>
        <end position="69"/>
    </location>
</feature>
<dbReference type="EMBL" id="JAHLFV010000085">
    <property type="protein sequence ID" value="MBU3849682.1"/>
    <property type="molecule type" value="Genomic_DNA"/>
</dbReference>
<reference evidence="2" key="1">
    <citation type="journal article" date="2021" name="PeerJ">
        <title>Extensive microbial diversity within the chicken gut microbiome revealed by metagenomics and culture.</title>
        <authorList>
            <person name="Gilroy R."/>
            <person name="Ravi A."/>
            <person name="Getino M."/>
            <person name="Pursley I."/>
            <person name="Horton D.L."/>
            <person name="Alikhan N.F."/>
            <person name="Baker D."/>
            <person name="Gharbi K."/>
            <person name="Hall N."/>
            <person name="Watson M."/>
            <person name="Adriaenssens E.M."/>
            <person name="Foster-Nyarko E."/>
            <person name="Jarju S."/>
            <person name="Secka A."/>
            <person name="Antonio M."/>
            <person name="Oren A."/>
            <person name="Chaudhuri R.R."/>
            <person name="La Ragione R."/>
            <person name="Hildebrand F."/>
            <person name="Pallen M.J."/>
        </authorList>
    </citation>
    <scope>NUCLEOTIDE SEQUENCE</scope>
    <source>
        <strain evidence="2">Gambia15-2214</strain>
    </source>
</reference>
<keyword evidence="1" id="KW-0812">Transmembrane</keyword>
<feature type="transmembrane region" description="Helical" evidence="1">
    <location>
        <begin position="537"/>
        <end position="554"/>
    </location>
</feature>
<proteinExistence type="predicted"/>
<evidence type="ECO:0000313" key="2">
    <source>
        <dbReference type="EMBL" id="MBU3849682.1"/>
    </source>
</evidence>
<organism evidence="2 3">
    <name type="scientific">Candidatus Treponema excrementipullorum</name>
    <dbReference type="NCBI Taxonomy" id="2838768"/>
    <lineage>
        <taxon>Bacteria</taxon>
        <taxon>Pseudomonadati</taxon>
        <taxon>Spirochaetota</taxon>
        <taxon>Spirochaetia</taxon>
        <taxon>Spirochaetales</taxon>
        <taxon>Treponemataceae</taxon>
        <taxon>Treponema</taxon>
    </lineage>
</organism>
<comment type="caution">
    <text evidence="2">The sequence shown here is derived from an EMBL/GenBank/DDBJ whole genome shotgun (WGS) entry which is preliminary data.</text>
</comment>
<feature type="transmembrane region" description="Helical" evidence="1">
    <location>
        <begin position="566"/>
        <end position="596"/>
    </location>
</feature>
<evidence type="ECO:0000256" key="1">
    <source>
        <dbReference type="SAM" id="Phobius"/>
    </source>
</evidence>
<protein>
    <submittedName>
        <fullName evidence="2">Uncharacterized protein</fullName>
    </submittedName>
</protein>
<keyword evidence="1" id="KW-0472">Membrane</keyword>
<dbReference type="AlphaFoldDB" id="A0A9E2L1E9"/>
<gene>
    <name evidence="2" type="ORF">IAA16_03865</name>
</gene>
<keyword evidence="1" id="KW-1133">Transmembrane helix</keyword>